<dbReference type="EMBL" id="LIZX01000065">
    <property type="protein sequence ID" value="KPJ67116.1"/>
    <property type="molecule type" value="Genomic_DNA"/>
</dbReference>
<evidence type="ECO:0000256" key="4">
    <source>
        <dbReference type="ARBA" id="ARBA00023136"/>
    </source>
</evidence>
<evidence type="ECO:0000256" key="3">
    <source>
        <dbReference type="ARBA" id="ARBA00022729"/>
    </source>
</evidence>
<evidence type="ECO:0000256" key="2">
    <source>
        <dbReference type="ARBA" id="ARBA00022692"/>
    </source>
</evidence>
<dbReference type="Gene3D" id="3.10.20.310">
    <property type="entry name" value="membrane protein fhac"/>
    <property type="match status" value="3"/>
</dbReference>
<evidence type="ECO:0000259" key="7">
    <source>
        <dbReference type="PROSITE" id="PS51779"/>
    </source>
</evidence>
<comment type="caution">
    <text evidence="8">The sequence shown here is derived from an EMBL/GenBank/DDBJ whole genome shotgun (WGS) entry which is preliminary data.</text>
</comment>
<dbReference type="Gene3D" id="2.40.160.50">
    <property type="entry name" value="membrane protein fhac: a member of the omp85/tpsb transporter family"/>
    <property type="match status" value="1"/>
</dbReference>
<keyword evidence="3" id="KW-0732">Signal</keyword>
<comment type="subcellular location">
    <subcellularLocation>
        <location evidence="1">Membrane</location>
    </subcellularLocation>
</comment>
<feature type="domain" description="POTRA" evidence="7">
    <location>
        <begin position="132"/>
        <end position="207"/>
    </location>
</feature>
<dbReference type="Proteomes" id="UP000051861">
    <property type="component" value="Unassembled WGS sequence"/>
</dbReference>
<evidence type="ECO:0000256" key="5">
    <source>
        <dbReference type="ARBA" id="ARBA00023237"/>
    </source>
</evidence>
<dbReference type="GO" id="GO:0019867">
    <property type="term" value="C:outer membrane"/>
    <property type="evidence" value="ECO:0007669"/>
    <property type="project" value="InterPro"/>
</dbReference>
<proteinExistence type="predicted"/>
<sequence>MNNQDTRHKIQLIINNQSSITKLGWQRLFGYWLLNIGICLMIVSWLLVFPSNAQTIEVTPIITGIEIQGNYLILEDEIMNVVFSRIGDSILQEKIKGDLKAIYALGYFSDVSVSFEALAQGTKVIFVVIENPKIEKILVEGNTVYTTAEILSLISTKSGEILNFKKLQEDIDKINSRYKEDGYVLARVVDVETDQDKKVLRIKIVEGIVEAITLQGNEATQDYVILRELNTKPGSVFNENTLKKDLRQIFNLGFFSEVSPNFEPGSTPDRVVILLNVKETRTSTINFGGGYGEREGWFGFVDLSINNLLGTAQGLLIRGQFGQELSTYQFKYFNPWFLPERFGERTSLTFRKWYTRGRDIYLTEQNAVYNGFDVSIGKPLFENYRIAWTLGSELATPYGSSTFEAYQSDTIGMTLSYDTRDFWLNPTEGRFYSFSVKQGWKHASSITNFFKLGCDLNHYYPVFENQVLAMHGGAGIGFDDIPIGEEYWAGGANTVRGYYPSEAKRGKRKLIFNIEYRLNFSDLFQGVFFYDWGNAWNEGPPDFSDFISGWGPGLRINTPLGPIRLDYGVPKGKAFGEGVMHFSIGQAF</sequence>
<keyword evidence="6" id="KW-1133">Transmembrane helix</keyword>
<dbReference type="Pfam" id="PF01103">
    <property type="entry name" value="Omp85"/>
    <property type="match status" value="1"/>
</dbReference>
<evidence type="ECO:0000313" key="9">
    <source>
        <dbReference type="Proteomes" id="UP000051861"/>
    </source>
</evidence>
<dbReference type="InterPro" id="IPR010827">
    <property type="entry name" value="BamA/TamA_POTRA"/>
</dbReference>
<evidence type="ECO:0000313" key="8">
    <source>
        <dbReference type="EMBL" id="KPJ67116.1"/>
    </source>
</evidence>
<evidence type="ECO:0000256" key="6">
    <source>
        <dbReference type="SAM" id="Phobius"/>
    </source>
</evidence>
<dbReference type="PROSITE" id="PS51779">
    <property type="entry name" value="POTRA"/>
    <property type="match status" value="2"/>
</dbReference>
<name>A0A0S7XZ07_UNCSA</name>
<dbReference type="InterPro" id="IPR034746">
    <property type="entry name" value="POTRA"/>
</dbReference>
<accession>A0A0S7XZ07</accession>
<protein>
    <recommendedName>
        <fullName evidence="7">POTRA domain-containing protein</fullName>
    </recommendedName>
</protein>
<reference evidence="8 9" key="1">
    <citation type="journal article" date="2015" name="Microbiome">
        <title>Genomic resolution of linkages in carbon, nitrogen, and sulfur cycling among widespread estuary sediment bacteria.</title>
        <authorList>
            <person name="Baker B.J."/>
            <person name="Lazar C.S."/>
            <person name="Teske A.P."/>
            <person name="Dick G.J."/>
        </authorList>
    </citation>
    <scope>NUCLEOTIDE SEQUENCE [LARGE SCALE GENOMIC DNA]</scope>
    <source>
        <strain evidence="8">DG_54_3</strain>
    </source>
</reference>
<keyword evidence="4 6" id="KW-0472">Membrane</keyword>
<dbReference type="InterPro" id="IPR000184">
    <property type="entry name" value="Bac_surfAg_D15"/>
</dbReference>
<dbReference type="InterPro" id="IPR039910">
    <property type="entry name" value="D15-like"/>
</dbReference>
<feature type="transmembrane region" description="Helical" evidence="6">
    <location>
        <begin position="28"/>
        <end position="48"/>
    </location>
</feature>
<keyword evidence="5" id="KW-0998">Cell outer membrane</keyword>
<organism evidence="8 9">
    <name type="scientific">candidate division WOR-1 bacterium DG_54_3</name>
    <dbReference type="NCBI Taxonomy" id="1703775"/>
    <lineage>
        <taxon>Bacteria</taxon>
        <taxon>Bacillati</taxon>
        <taxon>Saganbacteria</taxon>
    </lineage>
</organism>
<feature type="domain" description="POTRA" evidence="7">
    <location>
        <begin position="60"/>
        <end position="131"/>
    </location>
</feature>
<evidence type="ECO:0000256" key="1">
    <source>
        <dbReference type="ARBA" id="ARBA00004370"/>
    </source>
</evidence>
<dbReference type="Pfam" id="PF07244">
    <property type="entry name" value="POTRA"/>
    <property type="match status" value="3"/>
</dbReference>
<keyword evidence="2 6" id="KW-0812">Transmembrane</keyword>
<dbReference type="PANTHER" id="PTHR12815:SF47">
    <property type="entry name" value="TRANSLOCATION AND ASSEMBLY MODULE SUBUNIT TAMA"/>
    <property type="match status" value="1"/>
</dbReference>
<dbReference type="PANTHER" id="PTHR12815">
    <property type="entry name" value="SORTING AND ASSEMBLY MACHINERY SAMM50 PROTEIN FAMILY MEMBER"/>
    <property type="match status" value="1"/>
</dbReference>
<dbReference type="AlphaFoldDB" id="A0A0S7XZ07"/>
<gene>
    <name evidence="8" type="ORF">AMJ44_07425</name>
</gene>